<name>A0A1H7IJ96_9GAMM</name>
<sequence length="193" mass="22279">MRTRHPRTDRPSLPLLISLLLNLALILPLAGQVGAEERDPYAHFFRTTFGDFQEELELARDEGKKGILIFFEMDACPFCHRMKDNVLNQRQVQEYYNAHFANFSVDVEGAIQITDFQGESTTEQAWAFEEHGVRATPVFQFFNLDGEPIARLTGPTSSVEEFLWLGEYVEGGHYEDQPFSRYRRERQQEARGG</sequence>
<dbReference type="Pfam" id="PF13098">
    <property type="entry name" value="Thioredoxin_2"/>
    <property type="match status" value="1"/>
</dbReference>
<dbReference type="EMBL" id="FOAA01000003">
    <property type="protein sequence ID" value="SEK62613.1"/>
    <property type="molecule type" value="Genomic_DNA"/>
</dbReference>
<dbReference type="AlphaFoldDB" id="A0A1H7IJ96"/>
<dbReference type="OrthoDB" id="9811036at2"/>
<organism evidence="2 3">
    <name type="scientific">Ectothiorhodospira marina</name>
    <dbReference type="NCBI Taxonomy" id="1396821"/>
    <lineage>
        <taxon>Bacteria</taxon>
        <taxon>Pseudomonadati</taxon>
        <taxon>Pseudomonadota</taxon>
        <taxon>Gammaproteobacteria</taxon>
        <taxon>Chromatiales</taxon>
        <taxon>Ectothiorhodospiraceae</taxon>
        <taxon>Ectothiorhodospira</taxon>
    </lineage>
</organism>
<dbReference type="RefSeq" id="WP_090251544.1">
    <property type="nucleotide sequence ID" value="NZ_FOAA01000003.1"/>
</dbReference>
<keyword evidence="3" id="KW-1185">Reference proteome</keyword>
<dbReference type="Gene3D" id="3.40.30.10">
    <property type="entry name" value="Glutaredoxin"/>
    <property type="match status" value="1"/>
</dbReference>
<dbReference type="InterPro" id="IPR041737">
    <property type="entry name" value="SoxW"/>
</dbReference>
<reference evidence="3" key="1">
    <citation type="submission" date="2016-10" db="EMBL/GenBank/DDBJ databases">
        <authorList>
            <person name="Varghese N."/>
            <person name="Submissions S."/>
        </authorList>
    </citation>
    <scope>NUCLEOTIDE SEQUENCE [LARGE SCALE GENOMIC DNA]</scope>
    <source>
        <strain evidence="3">DSM 241</strain>
    </source>
</reference>
<feature type="domain" description="Thioredoxin" evidence="1">
    <location>
        <begin position="14"/>
        <end position="171"/>
    </location>
</feature>
<dbReference type="InterPro" id="IPR036249">
    <property type="entry name" value="Thioredoxin-like_sf"/>
</dbReference>
<proteinExistence type="predicted"/>
<evidence type="ECO:0000259" key="1">
    <source>
        <dbReference type="PROSITE" id="PS51352"/>
    </source>
</evidence>
<dbReference type="Proteomes" id="UP000199256">
    <property type="component" value="Unassembled WGS sequence"/>
</dbReference>
<evidence type="ECO:0000313" key="2">
    <source>
        <dbReference type="EMBL" id="SEK62613.1"/>
    </source>
</evidence>
<dbReference type="CDD" id="cd02951">
    <property type="entry name" value="SoxW"/>
    <property type="match status" value="1"/>
</dbReference>
<accession>A0A1H7IJ96</accession>
<evidence type="ECO:0000313" key="3">
    <source>
        <dbReference type="Proteomes" id="UP000199256"/>
    </source>
</evidence>
<protein>
    <submittedName>
        <fullName evidence="2">Thioredoxin-related protein</fullName>
    </submittedName>
</protein>
<dbReference type="STRING" id="1396821.SAMN05444515_103172"/>
<dbReference type="PROSITE" id="PS51352">
    <property type="entry name" value="THIOREDOXIN_2"/>
    <property type="match status" value="1"/>
</dbReference>
<dbReference type="InterPro" id="IPR012336">
    <property type="entry name" value="Thioredoxin-like_fold"/>
</dbReference>
<dbReference type="InterPro" id="IPR013766">
    <property type="entry name" value="Thioredoxin_domain"/>
</dbReference>
<gene>
    <name evidence="2" type="ORF">SAMN05444515_103172</name>
</gene>
<dbReference type="SUPFAM" id="SSF52833">
    <property type="entry name" value="Thioredoxin-like"/>
    <property type="match status" value="1"/>
</dbReference>